<keyword evidence="8" id="KW-0547">Nucleotide-binding</keyword>
<protein>
    <submittedName>
        <fullName evidence="14">Poly A polymerase head domain-containing protein</fullName>
    </submittedName>
</protein>
<keyword evidence="3" id="KW-0820">tRNA-binding</keyword>
<keyword evidence="9" id="KW-0460">Magnesium</keyword>
<dbReference type="EMBL" id="LT629690">
    <property type="protein sequence ID" value="SDF19134.1"/>
    <property type="molecule type" value="Genomic_DNA"/>
</dbReference>
<feature type="region of interest" description="Disordered" evidence="12">
    <location>
        <begin position="476"/>
        <end position="538"/>
    </location>
</feature>
<dbReference type="InterPro" id="IPR052390">
    <property type="entry name" value="tRNA_nt/polyA_polymerase"/>
</dbReference>
<dbReference type="RefSeq" id="WP_083344718.1">
    <property type="nucleotide sequence ID" value="NZ_LT629690.1"/>
</dbReference>
<evidence type="ECO:0000256" key="11">
    <source>
        <dbReference type="RuleBase" id="RU003953"/>
    </source>
</evidence>
<keyword evidence="6" id="KW-0548">Nucleotidyltransferase</keyword>
<dbReference type="GO" id="GO:0000166">
    <property type="term" value="F:nucleotide binding"/>
    <property type="evidence" value="ECO:0007669"/>
    <property type="project" value="UniProtKB-KW"/>
</dbReference>
<accession>A0A1G7J2W2</accession>
<feature type="region of interest" description="Disordered" evidence="12">
    <location>
        <begin position="418"/>
        <end position="456"/>
    </location>
</feature>
<dbReference type="InterPro" id="IPR043519">
    <property type="entry name" value="NT_sf"/>
</dbReference>
<comment type="cofactor">
    <cofactor evidence="1">
        <name>Mg(2+)</name>
        <dbReference type="ChEBI" id="CHEBI:18420"/>
    </cofactor>
</comment>
<evidence type="ECO:0000256" key="4">
    <source>
        <dbReference type="ARBA" id="ARBA00022679"/>
    </source>
</evidence>
<dbReference type="Gene3D" id="3.30.460.10">
    <property type="entry name" value="Beta Polymerase, domain 2"/>
    <property type="match status" value="1"/>
</dbReference>
<gene>
    <name evidence="14" type="ORF">SAMN05444167_1668</name>
</gene>
<keyword evidence="5" id="KW-0819">tRNA processing</keyword>
<feature type="compositionally biased region" description="Basic and acidic residues" evidence="12">
    <location>
        <begin position="510"/>
        <end position="525"/>
    </location>
</feature>
<dbReference type="Proteomes" id="UP000182427">
    <property type="component" value="Chromosome I"/>
</dbReference>
<feature type="region of interest" description="Disordered" evidence="12">
    <location>
        <begin position="598"/>
        <end position="618"/>
    </location>
</feature>
<reference evidence="14 15" key="1">
    <citation type="submission" date="2016-10" db="EMBL/GenBank/DDBJ databases">
        <authorList>
            <person name="de Groot N.N."/>
        </authorList>
    </citation>
    <scope>NUCLEOTIDE SEQUENCE [LARGE SCALE GENOMIC DNA]</scope>
    <source>
        <strain evidence="14 15">GAS232</strain>
    </source>
</reference>
<evidence type="ECO:0000256" key="7">
    <source>
        <dbReference type="ARBA" id="ARBA00022723"/>
    </source>
</evidence>
<evidence type="ECO:0000256" key="6">
    <source>
        <dbReference type="ARBA" id="ARBA00022695"/>
    </source>
</evidence>
<evidence type="ECO:0000313" key="15">
    <source>
        <dbReference type="Proteomes" id="UP000182427"/>
    </source>
</evidence>
<dbReference type="PANTHER" id="PTHR47788:SF1">
    <property type="entry name" value="A-ADDING TRNA NUCLEOTIDYLTRANSFERASE"/>
    <property type="match status" value="1"/>
</dbReference>
<comment type="similarity">
    <text evidence="2 11">Belongs to the tRNA nucleotidyltransferase/poly(A) polymerase family.</text>
</comment>
<evidence type="ECO:0000256" key="9">
    <source>
        <dbReference type="ARBA" id="ARBA00022842"/>
    </source>
</evidence>
<feature type="region of interest" description="Disordered" evidence="12">
    <location>
        <begin position="656"/>
        <end position="678"/>
    </location>
</feature>
<dbReference type="Pfam" id="PF01743">
    <property type="entry name" value="PolyA_pol"/>
    <property type="match status" value="1"/>
</dbReference>
<proteinExistence type="inferred from homology"/>
<evidence type="ECO:0000313" key="14">
    <source>
        <dbReference type="EMBL" id="SDF19134.1"/>
    </source>
</evidence>
<evidence type="ECO:0000256" key="8">
    <source>
        <dbReference type="ARBA" id="ARBA00022741"/>
    </source>
</evidence>
<feature type="compositionally biased region" description="Pro residues" evidence="12">
    <location>
        <begin position="421"/>
        <end position="431"/>
    </location>
</feature>
<keyword evidence="15" id="KW-1185">Reference proteome</keyword>
<dbReference type="SUPFAM" id="SSF81301">
    <property type="entry name" value="Nucleotidyltransferase"/>
    <property type="match status" value="1"/>
</dbReference>
<evidence type="ECO:0000256" key="12">
    <source>
        <dbReference type="SAM" id="MobiDB-lite"/>
    </source>
</evidence>
<evidence type="ECO:0000256" key="5">
    <source>
        <dbReference type="ARBA" id="ARBA00022694"/>
    </source>
</evidence>
<evidence type="ECO:0000256" key="2">
    <source>
        <dbReference type="ARBA" id="ARBA00007265"/>
    </source>
</evidence>
<feature type="domain" description="Poly A polymerase head" evidence="13">
    <location>
        <begin position="34"/>
        <end position="160"/>
    </location>
</feature>
<dbReference type="GO" id="GO:0016779">
    <property type="term" value="F:nucleotidyltransferase activity"/>
    <property type="evidence" value="ECO:0007669"/>
    <property type="project" value="UniProtKB-KW"/>
</dbReference>
<dbReference type="InterPro" id="IPR002646">
    <property type="entry name" value="PolA_pol_head_dom"/>
</dbReference>
<dbReference type="GO" id="GO:0008033">
    <property type="term" value="P:tRNA processing"/>
    <property type="evidence" value="ECO:0007669"/>
    <property type="project" value="UniProtKB-KW"/>
</dbReference>
<dbReference type="SUPFAM" id="SSF81891">
    <property type="entry name" value="Poly A polymerase C-terminal region-like"/>
    <property type="match status" value="1"/>
</dbReference>
<evidence type="ECO:0000256" key="10">
    <source>
        <dbReference type="ARBA" id="ARBA00022884"/>
    </source>
</evidence>
<dbReference type="GO" id="GO:0046872">
    <property type="term" value="F:metal ion binding"/>
    <property type="evidence" value="ECO:0007669"/>
    <property type="project" value="UniProtKB-KW"/>
</dbReference>
<evidence type="ECO:0000256" key="1">
    <source>
        <dbReference type="ARBA" id="ARBA00001946"/>
    </source>
</evidence>
<dbReference type="OrthoDB" id="9805698at2"/>
<organism evidence="14 15">
    <name type="scientific">Terriglobus roseus</name>
    <dbReference type="NCBI Taxonomy" id="392734"/>
    <lineage>
        <taxon>Bacteria</taxon>
        <taxon>Pseudomonadati</taxon>
        <taxon>Acidobacteriota</taxon>
        <taxon>Terriglobia</taxon>
        <taxon>Terriglobales</taxon>
        <taxon>Acidobacteriaceae</taxon>
        <taxon>Terriglobus</taxon>
    </lineage>
</organism>
<dbReference type="PANTHER" id="PTHR47788">
    <property type="entry name" value="POLYA POLYMERASE"/>
    <property type="match status" value="1"/>
</dbReference>
<feature type="compositionally biased region" description="Low complexity" evidence="12">
    <location>
        <begin position="526"/>
        <end position="538"/>
    </location>
</feature>
<feature type="compositionally biased region" description="Basic and acidic residues" evidence="12">
    <location>
        <begin position="438"/>
        <end position="451"/>
    </location>
</feature>
<sequence length="678" mass="72705">MADYIYLLENRLSHAQQKAVGALRTIARESDATIFLTGGAVRDLTAGASVRDLDLTIQGDLSKIRKGLGAAGFEIVGENAPAHQLFLTYSGGVRLELSSAVAVSWPKPGKPKYEPGSLIDDLRGRDFTANAMAISLNEGSYGLLMDPLNGVADIENRELRLVSNYGFIEEPSRLIRAARLMSRLGWQLEEKTRQRYETAKEEGYISALSAWNKGYELEEIFHEEDPVRVLRALETEGWMQHLFPALQSAKVNTTSLSDLYTRQGELQIQGVLGHIAAIAFPLVTGKMSSGDVASLKKLVARQGFVREIEALDARVKDFAAKLSAKEAATPSAAWKLLHATEPDLVLATYFSSKSAPVQARLKTFLTESPNARQRIPYQLLTEMRITPDLPGYNELLDKLFFELMDGRLATPEEMKAFLEPYSPPAPPPPPNLRRARARKEPKGRGKKKAAELDIDGSDFEGMPLTVAAEEELAGLETGLTEEGDLTGPDRGPEPTEEEPIEKVAPLPTKAAKDKKAAKVVAEKKSPAAAPAKTAPAAKPVVAAKPAAPAKKAVPPAKAPAPVKAAIPAKKVAAKPVAPAKKAPAKVVAKTVAAKPVKKVAAKPVKKAAPVKKAPAKPVKKVVAAKPVKAVAKKVVAVKKAPAKVVKKAVPVKAVKKAAPAKKVVAKPAKKAPAKKSRR</sequence>
<dbReference type="Gene3D" id="1.10.3090.10">
    <property type="entry name" value="cca-adding enzyme, domain 2"/>
    <property type="match status" value="1"/>
</dbReference>
<keyword evidence="4 11" id="KW-0808">Transferase</keyword>
<keyword evidence="10 11" id="KW-0694">RNA-binding</keyword>
<name>A0A1G7J2W2_9BACT</name>
<keyword evidence="7" id="KW-0479">Metal-binding</keyword>
<evidence type="ECO:0000259" key="13">
    <source>
        <dbReference type="Pfam" id="PF01743"/>
    </source>
</evidence>
<evidence type="ECO:0000256" key="3">
    <source>
        <dbReference type="ARBA" id="ARBA00022555"/>
    </source>
</evidence>
<dbReference type="AlphaFoldDB" id="A0A1G7J2W2"/>
<dbReference type="GO" id="GO:0000049">
    <property type="term" value="F:tRNA binding"/>
    <property type="evidence" value="ECO:0007669"/>
    <property type="project" value="UniProtKB-KW"/>
</dbReference>